<name>A0ABD0M1Y1_9CAEN</name>
<evidence type="ECO:0000313" key="2">
    <source>
        <dbReference type="EMBL" id="KAK7505924.1"/>
    </source>
</evidence>
<comment type="caution">
    <text evidence="2">The sequence shown here is derived from an EMBL/GenBank/DDBJ whole genome shotgun (WGS) entry which is preliminary data.</text>
</comment>
<feature type="region of interest" description="Disordered" evidence="1">
    <location>
        <begin position="1"/>
        <end position="25"/>
    </location>
</feature>
<reference evidence="2 3" key="1">
    <citation type="journal article" date="2023" name="Sci. Data">
        <title>Genome assembly of the Korean intertidal mud-creeper Batillaria attramentaria.</title>
        <authorList>
            <person name="Patra A.K."/>
            <person name="Ho P.T."/>
            <person name="Jun S."/>
            <person name="Lee S.J."/>
            <person name="Kim Y."/>
            <person name="Won Y.J."/>
        </authorList>
    </citation>
    <scope>NUCLEOTIDE SEQUENCE [LARGE SCALE GENOMIC DNA]</scope>
    <source>
        <strain evidence="2">Wonlab-2016</strain>
    </source>
</reference>
<dbReference type="AlphaFoldDB" id="A0ABD0M1Y1"/>
<accession>A0ABD0M1Y1</accession>
<gene>
    <name evidence="2" type="ORF">BaRGS_00002646</name>
</gene>
<proteinExistence type="predicted"/>
<evidence type="ECO:0000256" key="1">
    <source>
        <dbReference type="SAM" id="MobiDB-lite"/>
    </source>
</evidence>
<evidence type="ECO:0000313" key="3">
    <source>
        <dbReference type="Proteomes" id="UP001519460"/>
    </source>
</evidence>
<keyword evidence="3" id="KW-1185">Reference proteome</keyword>
<sequence length="96" mass="11086">MVVDPTCSTHETHFHNTSSQPSRERHISNIAHPASFIICQTSQTCLCQRQQDQREEHYTAKLHKYGNFLDERHFVTSFGDPKLGLRCRVGHRHGSN</sequence>
<protein>
    <submittedName>
        <fullName evidence="2">Uncharacterized protein</fullName>
    </submittedName>
</protein>
<dbReference type="EMBL" id="JACVVK020000008">
    <property type="protein sequence ID" value="KAK7505924.1"/>
    <property type="molecule type" value="Genomic_DNA"/>
</dbReference>
<organism evidence="2 3">
    <name type="scientific">Batillaria attramentaria</name>
    <dbReference type="NCBI Taxonomy" id="370345"/>
    <lineage>
        <taxon>Eukaryota</taxon>
        <taxon>Metazoa</taxon>
        <taxon>Spiralia</taxon>
        <taxon>Lophotrochozoa</taxon>
        <taxon>Mollusca</taxon>
        <taxon>Gastropoda</taxon>
        <taxon>Caenogastropoda</taxon>
        <taxon>Sorbeoconcha</taxon>
        <taxon>Cerithioidea</taxon>
        <taxon>Batillariidae</taxon>
        <taxon>Batillaria</taxon>
    </lineage>
</organism>
<dbReference type="Proteomes" id="UP001519460">
    <property type="component" value="Unassembled WGS sequence"/>
</dbReference>